<dbReference type="Proteomes" id="UP001595539">
    <property type="component" value="Unassembled WGS sequence"/>
</dbReference>
<dbReference type="Pfam" id="PF01569">
    <property type="entry name" value="PAP2"/>
    <property type="match status" value="1"/>
</dbReference>
<dbReference type="InterPro" id="IPR036938">
    <property type="entry name" value="PAP2/HPO_sf"/>
</dbReference>
<gene>
    <name evidence="3" type="ORF">ACFOM8_12660</name>
</gene>
<reference evidence="4" key="1">
    <citation type="journal article" date="2019" name="Int. J. Syst. Evol. Microbiol.">
        <title>The Global Catalogue of Microorganisms (GCM) 10K type strain sequencing project: providing services to taxonomists for standard genome sequencing and annotation.</title>
        <authorList>
            <consortium name="The Broad Institute Genomics Platform"/>
            <consortium name="The Broad Institute Genome Sequencing Center for Infectious Disease"/>
            <person name="Wu L."/>
            <person name="Ma J."/>
        </authorList>
    </citation>
    <scope>NUCLEOTIDE SEQUENCE [LARGE SCALE GENOMIC DNA]</scope>
    <source>
        <strain evidence="4">KCTC 42473</strain>
    </source>
</reference>
<evidence type="ECO:0000259" key="2">
    <source>
        <dbReference type="Pfam" id="PF01569"/>
    </source>
</evidence>
<evidence type="ECO:0000256" key="1">
    <source>
        <dbReference type="SAM" id="MobiDB-lite"/>
    </source>
</evidence>
<keyword evidence="4" id="KW-1185">Reference proteome</keyword>
<accession>A0ABV7U5T1</accession>
<evidence type="ECO:0000313" key="3">
    <source>
        <dbReference type="EMBL" id="MFC3630295.1"/>
    </source>
</evidence>
<dbReference type="EMBL" id="JBHRXY010000009">
    <property type="protein sequence ID" value="MFC3630295.1"/>
    <property type="molecule type" value="Genomic_DNA"/>
</dbReference>
<feature type="region of interest" description="Disordered" evidence="1">
    <location>
        <begin position="1"/>
        <end position="21"/>
    </location>
</feature>
<sequence length="358" mass="38230">MSLQHGQHGQHGQGAVGPDASSAEGMMAAALMRTRDAIVGTETIAPQAGQDATLEAADRLRRMEPPFRRAVLMSELLEDISFKIEEYPQKRAAARAVTVLRRGGAAAADPLPLARIIRPEVADFGHAAPLVAAYAELRADRLAEILVQKERLIPFVSAILPVTPFRAPAVVEMLETGLDIVTPVVMRAKIALGCPRPSQFSPLVQPMIAEPGHPTLPSGHATQMFTLAAMLSRLTDPGAAIAADSQLYRLACRIAINRTVAGVHFPADSAAGAVLGIQLGRYLMARGQGGTVGSASFDGTAFRDGNQPRDFHYGVLDRMVRGGDPSAGFPDDAAAVRPAPLWQSLCQRAAREWQTRWS</sequence>
<dbReference type="Gene3D" id="1.20.144.10">
    <property type="entry name" value="Phosphatidic acid phosphatase type 2/haloperoxidase"/>
    <property type="match status" value="1"/>
</dbReference>
<dbReference type="RefSeq" id="WP_377761859.1">
    <property type="nucleotide sequence ID" value="NZ_JBHRXY010000009.1"/>
</dbReference>
<feature type="domain" description="Phosphatidic acid phosphatase type 2/haloperoxidase" evidence="2">
    <location>
        <begin position="188"/>
        <end position="284"/>
    </location>
</feature>
<comment type="caution">
    <text evidence="3">The sequence shown here is derived from an EMBL/GenBank/DDBJ whole genome shotgun (WGS) entry which is preliminary data.</text>
</comment>
<name>A0ABV7U5T1_9RHOB</name>
<evidence type="ECO:0000313" key="4">
    <source>
        <dbReference type="Proteomes" id="UP001595539"/>
    </source>
</evidence>
<dbReference type="InterPro" id="IPR000326">
    <property type="entry name" value="PAP2/HPO"/>
</dbReference>
<protein>
    <submittedName>
        <fullName evidence="3">Phosphatase PAP2 family protein</fullName>
    </submittedName>
</protein>
<organism evidence="3 4">
    <name type="scientific">Paracoccus angustae</name>
    <dbReference type="NCBI Taxonomy" id="1671480"/>
    <lineage>
        <taxon>Bacteria</taxon>
        <taxon>Pseudomonadati</taxon>
        <taxon>Pseudomonadota</taxon>
        <taxon>Alphaproteobacteria</taxon>
        <taxon>Rhodobacterales</taxon>
        <taxon>Paracoccaceae</taxon>
        <taxon>Paracoccus</taxon>
    </lineage>
</organism>
<dbReference type="SUPFAM" id="SSF48317">
    <property type="entry name" value="Acid phosphatase/Vanadium-dependent haloperoxidase"/>
    <property type="match status" value="1"/>
</dbReference>
<proteinExistence type="predicted"/>